<comment type="caution">
    <text evidence="1">The sequence shown here is derived from an EMBL/GenBank/DDBJ whole genome shotgun (WGS) entry which is preliminary data.</text>
</comment>
<sequence length="79" mass="8702">MPIRIENRTCFFKVNDEGREYSLPAAEVTVSTDVPRAMSYVDVGAERVYITEQEADALTVAGAIDGRQHKKVTTPDSAI</sequence>
<dbReference type="EMBL" id="JAEILH010000035">
    <property type="protein sequence ID" value="MBI6626344.1"/>
    <property type="molecule type" value="Genomic_DNA"/>
</dbReference>
<protein>
    <submittedName>
        <fullName evidence="1">DUF3203 family protein</fullName>
    </submittedName>
</protein>
<name>A0A8I1JFU3_9PSED</name>
<dbReference type="Pfam" id="PF11462">
    <property type="entry name" value="DUF3203"/>
    <property type="match status" value="1"/>
</dbReference>
<evidence type="ECO:0000313" key="2">
    <source>
        <dbReference type="Proteomes" id="UP000645865"/>
    </source>
</evidence>
<reference evidence="1" key="1">
    <citation type="submission" date="2020-12" db="EMBL/GenBank/DDBJ databases">
        <title>Comparative genomic insights into the epidemiology and virulence of plant pathogenic Pseudomonads from Turkey.</title>
        <authorList>
            <person name="Dillon M."/>
            <person name="Ruiz-Bedoya T."/>
            <person name="Bendalovic-Torma C."/>
            <person name="Guttman K.M."/>
            <person name="Kwak H."/>
            <person name="Middleton M.A."/>
            <person name="Wang P.W."/>
            <person name="Horuz S."/>
            <person name="Aysan Y."/>
            <person name="Guttman D.S."/>
        </authorList>
    </citation>
    <scope>NUCLEOTIDE SEQUENCE</scope>
    <source>
        <strain evidence="1">S5_IA_3a</strain>
    </source>
</reference>
<organism evidence="1 2">
    <name type="scientific">Pseudomonas rhodesiae</name>
    <dbReference type="NCBI Taxonomy" id="76760"/>
    <lineage>
        <taxon>Bacteria</taxon>
        <taxon>Pseudomonadati</taxon>
        <taxon>Pseudomonadota</taxon>
        <taxon>Gammaproteobacteria</taxon>
        <taxon>Pseudomonadales</taxon>
        <taxon>Pseudomonadaceae</taxon>
        <taxon>Pseudomonas</taxon>
    </lineage>
</organism>
<dbReference type="InterPro" id="IPR038079">
    <property type="entry name" value="PA2021-like_sf"/>
</dbReference>
<dbReference type="RefSeq" id="WP_034097156.1">
    <property type="nucleotide sequence ID" value="NZ_BQHF01000001.1"/>
</dbReference>
<dbReference type="InterPro" id="IPR021564">
    <property type="entry name" value="DUF3203"/>
</dbReference>
<gene>
    <name evidence="1" type="ORF">YA0853_22140</name>
</gene>
<evidence type="ECO:0000313" key="1">
    <source>
        <dbReference type="EMBL" id="MBI6626344.1"/>
    </source>
</evidence>
<dbReference type="Gene3D" id="3.40.1170.40">
    <property type="entry name" value="Protein of unknown function DUF3203"/>
    <property type="match status" value="1"/>
</dbReference>
<dbReference type="AlphaFoldDB" id="A0A8I1JFU3"/>
<accession>A0A8I1JFU3</accession>
<dbReference type="SUPFAM" id="SSF141447">
    <property type="entry name" value="PA2021-like"/>
    <property type="match status" value="1"/>
</dbReference>
<dbReference type="Proteomes" id="UP000645865">
    <property type="component" value="Unassembled WGS sequence"/>
</dbReference>
<proteinExistence type="predicted"/>